<comment type="caution">
    <text evidence="1">The sequence shown here is derived from an EMBL/GenBank/DDBJ whole genome shotgun (WGS) entry which is preliminary data.</text>
</comment>
<reference evidence="1 2" key="1">
    <citation type="submission" date="2016-12" db="EMBL/GenBank/DDBJ databases">
        <title>Genomic comparison of strains in the 'Actinomyces naeslundii' group.</title>
        <authorList>
            <person name="Mughal S.R."/>
            <person name="Do T."/>
            <person name="Gilbert S.C."/>
            <person name="Witherden E.A."/>
            <person name="Didelot X."/>
            <person name="Beighton D."/>
        </authorList>
    </citation>
    <scope>NUCLEOTIDE SEQUENCE [LARGE SCALE GENOMIC DNA]</scope>
    <source>
        <strain evidence="1 2">S24V</strain>
    </source>
</reference>
<organism evidence="1 2">
    <name type="scientific">Actinomyces oris</name>
    <dbReference type="NCBI Taxonomy" id="544580"/>
    <lineage>
        <taxon>Bacteria</taxon>
        <taxon>Bacillati</taxon>
        <taxon>Actinomycetota</taxon>
        <taxon>Actinomycetes</taxon>
        <taxon>Actinomycetales</taxon>
        <taxon>Actinomycetaceae</taxon>
        <taxon>Actinomyces</taxon>
    </lineage>
</organism>
<protein>
    <submittedName>
        <fullName evidence="1">Uncharacterized protein</fullName>
    </submittedName>
</protein>
<dbReference type="AlphaFoldDB" id="A0A1Q8VEX8"/>
<gene>
    <name evidence="1" type="ORF">BKH30_12580</name>
</gene>
<sequence length="120" mass="13533">MLFMGMEGETSGLEVLTTVQSMENLDEYAALQRACEILEYLTAHAMIDVWLGDPVTRDPLPRPGDPKGVQLITPERVKDIVTSDDDRMLVYDTTARGEPLVEAEMGIKRTRRENDLHQNT</sequence>
<proteinExistence type="predicted"/>
<evidence type="ECO:0000313" key="2">
    <source>
        <dbReference type="Proteomes" id="UP000186855"/>
    </source>
</evidence>
<name>A0A1Q8VEX8_9ACTO</name>
<dbReference type="Proteomes" id="UP000186855">
    <property type="component" value="Unassembled WGS sequence"/>
</dbReference>
<evidence type="ECO:0000313" key="1">
    <source>
        <dbReference type="EMBL" id="OLO46625.1"/>
    </source>
</evidence>
<dbReference type="EMBL" id="MSKI01000196">
    <property type="protein sequence ID" value="OLO46625.1"/>
    <property type="molecule type" value="Genomic_DNA"/>
</dbReference>
<accession>A0A1Q8VEX8</accession>